<evidence type="ECO:0000259" key="2">
    <source>
        <dbReference type="Pfam" id="PF05076"/>
    </source>
</evidence>
<dbReference type="AlphaFoldDB" id="A0A0L0DJ44"/>
<dbReference type="Pfam" id="PF05076">
    <property type="entry name" value="SUFU"/>
    <property type="match status" value="1"/>
</dbReference>
<reference evidence="3 4" key="1">
    <citation type="submission" date="2010-05" db="EMBL/GenBank/DDBJ databases">
        <title>The Genome Sequence of Thecamonas trahens ATCC 50062.</title>
        <authorList>
            <consortium name="The Broad Institute Genome Sequencing Platform"/>
            <person name="Russ C."/>
            <person name="Cuomo C."/>
            <person name="Shea T."/>
            <person name="Young S.K."/>
            <person name="Zeng Q."/>
            <person name="Koehrsen M."/>
            <person name="Haas B."/>
            <person name="Borodovsky M."/>
            <person name="Guigo R."/>
            <person name="Alvarado L."/>
            <person name="Berlin A."/>
            <person name="Bochicchio J."/>
            <person name="Borenstein D."/>
            <person name="Chapman S."/>
            <person name="Chen Z."/>
            <person name="Freedman E."/>
            <person name="Gellesch M."/>
            <person name="Goldberg J."/>
            <person name="Griggs A."/>
            <person name="Gujja S."/>
            <person name="Heilman E."/>
            <person name="Heiman D."/>
            <person name="Hepburn T."/>
            <person name="Howarth C."/>
            <person name="Jen D."/>
            <person name="Larson L."/>
            <person name="Mehta T."/>
            <person name="Park D."/>
            <person name="Pearson M."/>
            <person name="Roberts A."/>
            <person name="Saif S."/>
            <person name="Shenoy N."/>
            <person name="Sisk P."/>
            <person name="Stolte C."/>
            <person name="Sykes S."/>
            <person name="Thomson T."/>
            <person name="Walk T."/>
            <person name="White J."/>
            <person name="Yandava C."/>
            <person name="Burger G."/>
            <person name="Gray M.W."/>
            <person name="Holland P.W.H."/>
            <person name="King N."/>
            <person name="Lang F.B.F."/>
            <person name="Roger A.J."/>
            <person name="Ruiz-Trillo I."/>
            <person name="Lander E."/>
            <person name="Nusbaum C."/>
        </authorList>
    </citation>
    <scope>NUCLEOTIDE SEQUENCE [LARGE SCALE GENOMIC DNA]</scope>
    <source>
        <strain evidence="3 4">ATCC 50062</strain>
    </source>
</reference>
<dbReference type="EMBL" id="GL349472">
    <property type="protein sequence ID" value="KNC52424.1"/>
    <property type="molecule type" value="Genomic_DNA"/>
</dbReference>
<gene>
    <name evidence="3" type="ORF">AMSG_08401</name>
</gene>
<keyword evidence="1" id="KW-0472">Membrane</keyword>
<sequence length="251" mass="27821">MTCTSLGVDTPKSFVVSALMARTEWTWLATMEMEDTAVAVAVAVAVVVVVVTATAMASPMTMVGDAEADPAFYIHKPNDLRPFYTLATEGMSYFAMDVIPEVGPVEVRRELERVEFMMYLPHDWVPAGHLGDELNESNWPFYAMRALCSWISQTRTWIGEGHTVPMYLDGTPAVPGSQLTHMLFLPPVLFEHPEFAFCKVDDQLSFNMLVIVPITKPEWELKRSGGLDALVPLLESGEIPTVVDIHRSSAV</sequence>
<dbReference type="RefSeq" id="XP_013755466.1">
    <property type="nucleotide sequence ID" value="XM_013900012.1"/>
</dbReference>
<keyword evidence="1" id="KW-0812">Transmembrane</keyword>
<feature type="transmembrane region" description="Helical" evidence="1">
    <location>
        <begin position="37"/>
        <end position="57"/>
    </location>
</feature>
<protein>
    <recommendedName>
        <fullName evidence="2">Suppressor of fused-like domain-containing protein</fullName>
    </recommendedName>
</protein>
<evidence type="ECO:0000313" key="3">
    <source>
        <dbReference type="EMBL" id="KNC52424.1"/>
    </source>
</evidence>
<proteinExistence type="predicted"/>
<accession>A0A0L0DJ44</accession>
<dbReference type="Proteomes" id="UP000054408">
    <property type="component" value="Unassembled WGS sequence"/>
</dbReference>
<evidence type="ECO:0000313" key="4">
    <source>
        <dbReference type="Proteomes" id="UP000054408"/>
    </source>
</evidence>
<dbReference type="InterPro" id="IPR037181">
    <property type="entry name" value="SUFU_N"/>
</dbReference>
<dbReference type="SUPFAM" id="SSF103359">
    <property type="entry name" value="Suppressor of Fused, N-terminal domain"/>
    <property type="match status" value="1"/>
</dbReference>
<organism evidence="3 4">
    <name type="scientific">Thecamonas trahens ATCC 50062</name>
    <dbReference type="NCBI Taxonomy" id="461836"/>
    <lineage>
        <taxon>Eukaryota</taxon>
        <taxon>Apusozoa</taxon>
        <taxon>Apusomonadida</taxon>
        <taxon>Apusomonadidae</taxon>
        <taxon>Thecamonas</taxon>
    </lineage>
</organism>
<dbReference type="GeneID" id="25567104"/>
<feature type="domain" description="Suppressor of fused-like" evidence="2">
    <location>
        <begin position="76"/>
        <end position="247"/>
    </location>
</feature>
<dbReference type="InterPro" id="IPR020941">
    <property type="entry name" value="SUFU-like_domain"/>
</dbReference>
<keyword evidence="4" id="KW-1185">Reference proteome</keyword>
<name>A0A0L0DJ44_THETB</name>
<keyword evidence="1" id="KW-1133">Transmembrane helix</keyword>
<evidence type="ECO:0000256" key="1">
    <source>
        <dbReference type="SAM" id="Phobius"/>
    </source>
</evidence>